<dbReference type="EMBL" id="RJUF01000036">
    <property type="protein sequence ID" value="MCP9763709.1"/>
    <property type="molecule type" value="Genomic_DNA"/>
</dbReference>
<evidence type="ECO:0000313" key="1">
    <source>
        <dbReference type="EMBL" id="MCP9763709.1"/>
    </source>
</evidence>
<dbReference type="AlphaFoldDB" id="A0AAE3H450"/>
<dbReference type="Proteomes" id="UP001204144">
    <property type="component" value="Unassembled WGS sequence"/>
</dbReference>
<protein>
    <submittedName>
        <fullName evidence="1">Uncharacterized protein</fullName>
    </submittedName>
</protein>
<evidence type="ECO:0000313" key="2">
    <source>
        <dbReference type="Proteomes" id="UP001204144"/>
    </source>
</evidence>
<reference evidence="1 2" key="1">
    <citation type="submission" date="2018-11" db="EMBL/GenBank/DDBJ databases">
        <title>Novel bacteria species description.</title>
        <authorList>
            <person name="Han J.-H."/>
        </authorList>
    </citation>
    <scope>NUCLEOTIDE SEQUENCE [LARGE SCALE GENOMIC DNA]</scope>
    <source>
        <strain evidence="1 2">KCTC23259</strain>
    </source>
</reference>
<keyword evidence="2" id="KW-1185">Reference proteome</keyword>
<comment type="caution">
    <text evidence="1">The sequence shown here is derived from an EMBL/GenBank/DDBJ whole genome shotgun (WGS) entry which is preliminary data.</text>
</comment>
<organism evidence="1 2">
    <name type="scientific">Lacihabitans soyangensis</name>
    <dbReference type="NCBI Taxonomy" id="869394"/>
    <lineage>
        <taxon>Bacteria</taxon>
        <taxon>Pseudomonadati</taxon>
        <taxon>Bacteroidota</taxon>
        <taxon>Cytophagia</taxon>
        <taxon>Cytophagales</taxon>
        <taxon>Leadbetterellaceae</taxon>
        <taxon>Lacihabitans</taxon>
    </lineage>
</organism>
<proteinExistence type="predicted"/>
<gene>
    <name evidence="1" type="ORF">EGI31_12155</name>
</gene>
<accession>A0AAE3H450</accession>
<sequence length="535" mass="60472">MKLKLPVNMYRLVISLLYILCFLNFSLSAQGLCDRTDLLKGNFETNTNQICQSASFGVTDKSGASDLKYVFDYQGQSLEDALGIAQNQTSHVFPALANPKSYTVLQLGKRNGNTTVACKNIIVRPNNTPLYSYSVCQSTIEISIPLNPINDFDSYVLEFGSGQPPIFVSKAELPFSVQKNFNLPQNYKITGRYTNPNKNCSLNYGFQNIPRTNPNVELPFTPQISKVELITLKKVKIDYNGPFVPDPQFNLYRYEKDQYQSATSIKTGILPGIYTFDIPDSTKSYCFFVKRNTTCGGQNVESAEVCTIPIISTKFDPQNAKNDISWIAYQKTLKGRTVPPLGTAAQATMLLKQKLIINKPNSPNQIGEVELTTNSYMHGPLDCFTKYTYQVWQEITGTTNFTKFKGLSISNKVSFDPQLVVPPAPTTYWVTTDFLNQIYYRENLALWPIEQNKWYLLKHQDNAYKILDSSSVKNAFFTDKTTPVKQETYKIAYKDKCDRVSKYSEPVNSIFLSFNNLVEINWTQDTPFGISTPSA</sequence>
<dbReference type="RefSeq" id="WP_255037482.1">
    <property type="nucleotide sequence ID" value="NZ_RJUF01000036.1"/>
</dbReference>
<name>A0AAE3H450_9BACT</name>